<comment type="similarity">
    <text evidence="2">Belongs to the transposase mutator family.</text>
</comment>
<keyword evidence="3" id="KW-0815">Transposition</keyword>
<evidence type="ECO:0000256" key="3">
    <source>
        <dbReference type="ARBA" id="ARBA00022578"/>
    </source>
</evidence>
<dbReference type="Pfam" id="PF00872">
    <property type="entry name" value="Transposase_mut"/>
    <property type="match status" value="1"/>
</dbReference>
<name>A0A0G0BE77_9BACT</name>
<evidence type="ECO:0000313" key="7">
    <source>
        <dbReference type="Proteomes" id="UP000034127"/>
    </source>
</evidence>
<evidence type="ECO:0000313" key="6">
    <source>
        <dbReference type="EMBL" id="KKP67719.1"/>
    </source>
</evidence>
<comment type="caution">
    <text evidence="6">The sequence shown here is derived from an EMBL/GenBank/DDBJ whole genome shotgun (WGS) entry which is preliminary data.</text>
</comment>
<evidence type="ECO:0000256" key="4">
    <source>
        <dbReference type="ARBA" id="ARBA00023125"/>
    </source>
</evidence>
<accession>A0A0G0BE77</accession>
<evidence type="ECO:0000256" key="2">
    <source>
        <dbReference type="ARBA" id="ARBA00010961"/>
    </source>
</evidence>
<keyword evidence="4" id="KW-0238">DNA-binding</keyword>
<comment type="function">
    <text evidence="1">Required for the transposition of the insertion element.</text>
</comment>
<gene>
    <name evidence="6" type="ORF">UR63_C0010G0040</name>
</gene>
<dbReference type="GO" id="GO:0003677">
    <property type="term" value="F:DNA binding"/>
    <property type="evidence" value="ECO:0007669"/>
    <property type="project" value="UniProtKB-KW"/>
</dbReference>
<reference evidence="6 7" key="1">
    <citation type="journal article" date="2015" name="Nature">
        <title>rRNA introns, odd ribosomes, and small enigmatic genomes across a large radiation of phyla.</title>
        <authorList>
            <person name="Brown C.T."/>
            <person name="Hug L.A."/>
            <person name="Thomas B.C."/>
            <person name="Sharon I."/>
            <person name="Castelle C.J."/>
            <person name="Singh A."/>
            <person name="Wilkins M.J."/>
            <person name="Williams K.H."/>
            <person name="Banfield J.F."/>
        </authorList>
    </citation>
    <scope>NUCLEOTIDE SEQUENCE [LARGE SCALE GENOMIC DNA]</scope>
</reference>
<sequence>MGYMKRFKCPHCLTTEFVIRKAKRGRSIRYFCKKCHKYFSINTYWIDKKSILNDHLDGLSFRKLAVKYKISKSKAWEICQEELKKLPNNNQFTFNYCDRFSKIFLFDGKYFNVASEKYNWVLLWGVDYFRHDIPVFTVAPSENYQSWAKCLSYFRILNCQPQLVVCDDNINLKMAARSRFPGCKIQTCYNHFKENIRRDLHVRSDQGKQYKDFMRRIESILNSSNKLSDENFNNWLWILYRDFSNDPLCLQILTNIEKYKAELLAYRGIPQAPVTTNLIEGLNGHIEARLQSLRSFQTIEYARLWFNGYILKRRFSKFTDCRGKFRFMKGKSGLMMTKKQGIDIPRYF</sequence>
<dbReference type="GO" id="GO:0006313">
    <property type="term" value="P:DNA transposition"/>
    <property type="evidence" value="ECO:0007669"/>
    <property type="project" value="InterPro"/>
</dbReference>
<evidence type="ECO:0008006" key="8">
    <source>
        <dbReference type="Google" id="ProtNLM"/>
    </source>
</evidence>
<keyword evidence="5" id="KW-0233">DNA recombination</keyword>
<dbReference type="AlphaFoldDB" id="A0A0G0BE77"/>
<evidence type="ECO:0000256" key="1">
    <source>
        <dbReference type="ARBA" id="ARBA00002190"/>
    </source>
</evidence>
<dbReference type="EMBL" id="LBPX01000010">
    <property type="protein sequence ID" value="KKP67719.1"/>
    <property type="molecule type" value="Genomic_DNA"/>
</dbReference>
<protein>
    <recommendedName>
        <fullName evidence="8">MULE transposase domain-containing protein</fullName>
    </recommendedName>
</protein>
<dbReference type="GO" id="GO:0004803">
    <property type="term" value="F:transposase activity"/>
    <property type="evidence" value="ECO:0007669"/>
    <property type="project" value="InterPro"/>
</dbReference>
<organism evidence="6 7">
    <name type="scientific">Candidatus Roizmanbacteria bacterium GW2011_GWC2_35_12</name>
    <dbReference type="NCBI Taxonomy" id="1618485"/>
    <lineage>
        <taxon>Bacteria</taxon>
        <taxon>Candidatus Roizmaniibacteriota</taxon>
    </lineage>
</organism>
<dbReference type="InterPro" id="IPR001207">
    <property type="entry name" value="Transposase_mutator"/>
</dbReference>
<evidence type="ECO:0000256" key="5">
    <source>
        <dbReference type="ARBA" id="ARBA00023172"/>
    </source>
</evidence>
<dbReference type="Proteomes" id="UP000034127">
    <property type="component" value="Unassembled WGS sequence"/>
</dbReference>
<proteinExistence type="inferred from homology"/>